<protein>
    <recommendedName>
        <fullName evidence="3">Mannosyltransferase OCH1</fullName>
    </recommendedName>
</protein>
<dbReference type="AlphaFoldDB" id="A0A0N7M4K6"/>
<dbReference type="EMBL" id="CYSR01000021">
    <property type="protein sequence ID" value="CUH99898.1"/>
    <property type="molecule type" value="Genomic_DNA"/>
</dbReference>
<proteinExistence type="predicted"/>
<reference evidence="1 2" key="1">
    <citation type="submission" date="2015-09" db="EMBL/GenBank/DDBJ databases">
        <authorList>
            <consortium name="Swine Surveillance"/>
        </authorList>
    </citation>
    <scope>NUCLEOTIDE SEQUENCE [LARGE SCALE GENOMIC DNA]</scope>
    <source>
        <strain evidence="1 2">CECT 8399</strain>
    </source>
</reference>
<name>A0A0N7M4K6_9RHOB</name>
<dbReference type="STRING" id="1396826.PHA8399_02024"/>
<evidence type="ECO:0008006" key="3">
    <source>
        <dbReference type="Google" id="ProtNLM"/>
    </source>
</evidence>
<dbReference type="Proteomes" id="UP000051326">
    <property type="component" value="Unassembled WGS sequence"/>
</dbReference>
<organism evidence="1 2">
    <name type="scientific">Leisingera aquaemixtae</name>
    <dbReference type="NCBI Taxonomy" id="1396826"/>
    <lineage>
        <taxon>Bacteria</taxon>
        <taxon>Pseudomonadati</taxon>
        <taxon>Pseudomonadota</taxon>
        <taxon>Alphaproteobacteria</taxon>
        <taxon>Rhodobacterales</taxon>
        <taxon>Roseobacteraceae</taxon>
        <taxon>Leisingera</taxon>
    </lineage>
</organism>
<accession>A0A0N7M4K6</accession>
<evidence type="ECO:0000313" key="2">
    <source>
        <dbReference type="Proteomes" id="UP000051326"/>
    </source>
</evidence>
<sequence length="301" mass="33548">MRMGLPRNASRIGGKPLIIQQKYSITGGFQVRVVSLWIGEELPLLTQLAVMSWQRHTCGVDLYVTDPACPPRGVPPGVCLKPAGEILPLDTLERLKPLIRTRYSPRQERLSYSDIFRIALQKQGLGVWLDTDVILFQDFQPDPARAWFAFDGAATVGCSALYFPPGDPFVCDFLKVLDHPELWPDWLGFKRRVVKPALLRALGRKFRATDLGMTVYGNEAMVRILKRQNRFGEAKPMKSMYYLPGASCDFYDPAHTQALLGQPDIIGLHVHQKGPSTQPPRSGSAFDVTLRAYGLTAAVPA</sequence>
<evidence type="ECO:0000313" key="1">
    <source>
        <dbReference type="EMBL" id="CUH99898.1"/>
    </source>
</evidence>
<gene>
    <name evidence="1" type="ORF">PHA8399_02024</name>
</gene>